<accession>A0AAU9LFE8</accession>
<evidence type="ECO:0000313" key="1">
    <source>
        <dbReference type="EMBL" id="CAH0479803.1"/>
    </source>
</evidence>
<comment type="caution">
    <text evidence="1">The sequence shown here is derived from an EMBL/GenBank/DDBJ whole genome shotgun (WGS) entry which is preliminary data.</text>
</comment>
<gene>
    <name evidence="1" type="ORF">PBS003_LOCUS6436</name>
</gene>
<organism evidence="1 2">
    <name type="scientific">Peronospora belbahrii</name>
    <dbReference type="NCBI Taxonomy" id="622444"/>
    <lineage>
        <taxon>Eukaryota</taxon>
        <taxon>Sar</taxon>
        <taxon>Stramenopiles</taxon>
        <taxon>Oomycota</taxon>
        <taxon>Peronosporomycetes</taxon>
        <taxon>Peronosporales</taxon>
        <taxon>Peronosporaceae</taxon>
        <taxon>Peronospora</taxon>
    </lineage>
</organism>
<name>A0AAU9LFE8_9STRA</name>
<dbReference type="AlphaFoldDB" id="A0AAU9LFE8"/>
<protein>
    <submittedName>
        <fullName evidence="1">Uncharacterized protein</fullName>
    </submittedName>
</protein>
<reference evidence="1" key="1">
    <citation type="submission" date="2021-11" db="EMBL/GenBank/DDBJ databases">
        <authorList>
            <person name="Islam A."/>
            <person name="Islam S."/>
            <person name="Flora M.S."/>
            <person name="Rahman M."/>
            <person name="Ziaur R.M."/>
            <person name="Epstein J.H."/>
            <person name="Hassan M."/>
            <person name="Klassen M."/>
            <person name="Woodard K."/>
            <person name="Webb A."/>
            <person name="Webby R.J."/>
            <person name="El Zowalaty M.E."/>
        </authorList>
    </citation>
    <scope>NUCLEOTIDE SEQUENCE</scope>
    <source>
        <strain evidence="1">Pbs3</strain>
    </source>
</reference>
<proteinExistence type="predicted"/>
<evidence type="ECO:0000313" key="2">
    <source>
        <dbReference type="Proteomes" id="UP001160483"/>
    </source>
</evidence>
<dbReference type="EMBL" id="CAKKTJ010000321">
    <property type="protein sequence ID" value="CAH0479803.1"/>
    <property type="molecule type" value="Genomic_DNA"/>
</dbReference>
<dbReference type="Proteomes" id="UP001160483">
    <property type="component" value="Unassembled WGS sequence"/>
</dbReference>
<sequence length="70" mass="8026">MIRFFHPYWPKTSERSACLHWASRRRAAAQGWEHAVALQLGDFRCLSSEGHQALDDCVRALSCVLRILIS</sequence>